<gene>
    <name evidence="4" type="ORF">OLEA9_A111517</name>
</gene>
<dbReference type="GO" id="GO:0016874">
    <property type="term" value="F:ligase activity"/>
    <property type="evidence" value="ECO:0007669"/>
    <property type="project" value="UniProtKB-KW"/>
</dbReference>
<dbReference type="PANTHER" id="PTHR45670:SF1">
    <property type="entry name" value="E3 UBIQUITIN-PROTEIN LIGASE HECTD1"/>
    <property type="match status" value="1"/>
</dbReference>
<dbReference type="OrthoDB" id="1651932at2759"/>
<dbReference type="Proteomes" id="UP000594638">
    <property type="component" value="Unassembled WGS sequence"/>
</dbReference>
<dbReference type="InterPro" id="IPR035983">
    <property type="entry name" value="Hect_E3_ubiquitin_ligase"/>
</dbReference>
<dbReference type="GO" id="GO:0043161">
    <property type="term" value="P:proteasome-mediated ubiquitin-dependent protein catabolic process"/>
    <property type="evidence" value="ECO:0007669"/>
    <property type="project" value="TreeGrafter"/>
</dbReference>
<evidence type="ECO:0000313" key="5">
    <source>
        <dbReference type="Proteomes" id="UP000594638"/>
    </source>
</evidence>
<keyword evidence="1" id="KW-0808">Transferase</keyword>
<keyword evidence="4" id="KW-0436">Ligase</keyword>
<evidence type="ECO:0000256" key="1">
    <source>
        <dbReference type="ARBA" id="ARBA00022679"/>
    </source>
</evidence>
<feature type="domain" description="HECT" evidence="3">
    <location>
        <begin position="33"/>
        <end position="103"/>
    </location>
</feature>
<sequence length="129" mass="15143">MLCLLFLERELELLPCVVIIHVNLEAHSYYIRELWEAKTLTDYMKLDHGYTTKSPGIINLFEIMREFILEQQQIFSQFVNEASPHLPSGMAALNPKLNIQLEDKVNFEGRVMIDTFSNYLSQEHRRQQG</sequence>
<dbReference type="Gene3D" id="3.30.2410.10">
    <property type="entry name" value="Hect, E3 ligase catalytic domain"/>
    <property type="match status" value="1"/>
</dbReference>
<evidence type="ECO:0000256" key="2">
    <source>
        <dbReference type="ARBA" id="ARBA00022786"/>
    </source>
</evidence>
<proteinExistence type="predicted"/>
<dbReference type="Gramene" id="OE9A111517T1">
    <property type="protein sequence ID" value="OE9A111517C1"/>
    <property type="gene ID" value="OE9A111517"/>
</dbReference>
<comment type="caution">
    <text evidence="4">The sequence shown here is derived from an EMBL/GenBank/DDBJ whole genome shotgun (WGS) entry which is preliminary data.</text>
</comment>
<dbReference type="GO" id="GO:0061630">
    <property type="term" value="F:ubiquitin protein ligase activity"/>
    <property type="evidence" value="ECO:0007669"/>
    <property type="project" value="InterPro"/>
</dbReference>
<organism evidence="4 5">
    <name type="scientific">Olea europaea subsp. europaea</name>
    <dbReference type="NCBI Taxonomy" id="158383"/>
    <lineage>
        <taxon>Eukaryota</taxon>
        <taxon>Viridiplantae</taxon>
        <taxon>Streptophyta</taxon>
        <taxon>Embryophyta</taxon>
        <taxon>Tracheophyta</taxon>
        <taxon>Spermatophyta</taxon>
        <taxon>Magnoliopsida</taxon>
        <taxon>eudicotyledons</taxon>
        <taxon>Gunneridae</taxon>
        <taxon>Pentapetalae</taxon>
        <taxon>asterids</taxon>
        <taxon>lamiids</taxon>
        <taxon>Lamiales</taxon>
        <taxon>Oleaceae</taxon>
        <taxon>Oleeae</taxon>
        <taxon>Olea</taxon>
    </lineage>
</organism>
<evidence type="ECO:0000313" key="4">
    <source>
        <dbReference type="EMBL" id="CAA2994567.1"/>
    </source>
</evidence>
<reference evidence="4 5" key="1">
    <citation type="submission" date="2019-12" db="EMBL/GenBank/DDBJ databases">
        <authorList>
            <person name="Alioto T."/>
            <person name="Alioto T."/>
            <person name="Gomez Garrido J."/>
        </authorList>
    </citation>
    <scope>NUCLEOTIDE SEQUENCE [LARGE SCALE GENOMIC DNA]</scope>
</reference>
<dbReference type="AlphaFoldDB" id="A0A8S0SNP8"/>
<dbReference type="PANTHER" id="PTHR45670">
    <property type="entry name" value="E3 UBIQUITIN-PROTEIN LIGASE TRIP12"/>
    <property type="match status" value="1"/>
</dbReference>
<protein>
    <submittedName>
        <fullName evidence="4">E3 ubiquitin- ligase UPL3-like</fullName>
    </submittedName>
</protein>
<accession>A0A8S0SNP8</accession>
<keyword evidence="2" id="KW-0833">Ubl conjugation pathway</keyword>
<name>A0A8S0SNP8_OLEEU</name>
<dbReference type="InterPro" id="IPR000569">
    <property type="entry name" value="HECT_dom"/>
</dbReference>
<dbReference type="SUPFAM" id="SSF56204">
    <property type="entry name" value="Hect, E3 ligase catalytic domain"/>
    <property type="match status" value="1"/>
</dbReference>
<dbReference type="EMBL" id="CACTIH010005476">
    <property type="protein sequence ID" value="CAA2994567.1"/>
    <property type="molecule type" value="Genomic_DNA"/>
</dbReference>
<dbReference type="GO" id="GO:0000209">
    <property type="term" value="P:protein polyubiquitination"/>
    <property type="evidence" value="ECO:0007669"/>
    <property type="project" value="TreeGrafter"/>
</dbReference>
<dbReference type="InterPro" id="IPR045322">
    <property type="entry name" value="HECTD1/TRIP12-like"/>
</dbReference>
<evidence type="ECO:0000259" key="3">
    <source>
        <dbReference type="Pfam" id="PF00632"/>
    </source>
</evidence>
<dbReference type="Pfam" id="PF00632">
    <property type="entry name" value="HECT"/>
    <property type="match status" value="1"/>
</dbReference>
<keyword evidence="5" id="KW-1185">Reference proteome</keyword>